<evidence type="ECO:0000313" key="4">
    <source>
        <dbReference type="Proteomes" id="UP001055172"/>
    </source>
</evidence>
<keyword evidence="2" id="KW-0472">Membrane</keyword>
<name>A0AA37GSP3_9PEZI</name>
<keyword evidence="4" id="KW-1185">Reference proteome</keyword>
<feature type="region of interest" description="Disordered" evidence="1">
    <location>
        <begin position="141"/>
        <end position="243"/>
    </location>
</feature>
<evidence type="ECO:0000313" key="3">
    <source>
        <dbReference type="EMBL" id="GJC86257.1"/>
    </source>
</evidence>
<sequence length="294" mass="33237">MASSGYTGIRGTLKAQVVTDDISSIESLARRHRLEMSSAQAEKTAVALQLRRLRARQVRRLYNHLLKTAPDSHKITRLAEVDAGFRYLDYLGWTEASDAQEKRWPAGWDVGEKGAFGTWLSVHFVHWRDEWLRTWHDGADAEEGDAKTASTREGDGAVRADEPIQSSPEPEKSDKPVSSKFATRTAVDTPTDNAGGNENERPRRACSPYWLAPPPRRRPTEPGRAIDDELRSQVPPGGKTYARPRLPLTLALPIFFLLYFLHLHGREYSQGVRPLRAVPPILPPRQDWTMRWAK</sequence>
<feature type="transmembrane region" description="Helical" evidence="2">
    <location>
        <begin position="246"/>
        <end position="263"/>
    </location>
</feature>
<feature type="compositionally biased region" description="Polar residues" evidence="1">
    <location>
        <begin position="180"/>
        <end position="196"/>
    </location>
</feature>
<evidence type="ECO:0000256" key="1">
    <source>
        <dbReference type="SAM" id="MobiDB-lite"/>
    </source>
</evidence>
<gene>
    <name evidence="3" type="ORF">ColLi_09095</name>
</gene>
<dbReference type="EMBL" id="BPPX01000021">
    <property type="protein sequence ID" value="GJC86257.1"/>
    <property type="molecule type" value="Genomic_DNA"/>
</dbReference>
<dbReference type="Proteomes" id="UP001055172">
    <property type="component" value="Unassembled WGS sequence"/>
</dbReference>
<protein>
    <submittedName>
        <fullName evidence="3">Uncharacterized protein</fullName>
    </submittedName>
</protein>
<feature type="compositionally biased region" description="Basic and acidic residues" evidence="1">
    <location>
        <begin position="218"/>
        <end position="231"/>
    </location>
</feature>
<dbReference type="AlphaFoldDB" id="A0AA37GSP3"/>
<proteinExistence type="predicted"/>
<feature type="compositionally biased region" description="Basic and acidic residues" evidence="1">
    <location>
        <begin position="141"/>
        <end position="162"/>
    </location>
</feature>
<evidence type="ECO:0000256" key="2">
    <source>
        <dbReference type="SAM" id="Phobius"/>
    </source>
</evidence>
<keyword evidence="2" id="KW-0812">Transmembrane</keyword>
<comment type="caution">
    <text evidence="3">The sequence shown here is derived from an EMBL/GenBank/DDBJ whole genome shotgun (WGS) entry which is preliminary data.</text>
</comment>
<reference evidence="3 4" key="1">
    <citation type="submission" date="2021-07" db="EMBL/GenBank/DDBJ databases">
        <title>Genome data of Colletotrichum spaethianum.</title>
        <authorList>
            <person name="Utami Y.D."/>
            <person name="Hiruma K."/>
        </authorList>
    </citation>
    <scope>NUCLEOTIDE SEQUENCE [LARGE SCALE GENOMIC DNA]</scope>
    <source>
        <strain evidence="3 4">MAFF 242679</strain>
    </source>
</reference>
<accession>A0AA37GSP3</accession>
<keyword evidence="2" id="KW-1133">Transmembrane helix</keyword>
<organism evidence="3 4">
    <name type="scientific">Colletotrichum liriopes</name>
    <dbReference type="NCBI Taxonomy" id="708192"/>
    <lineage>
        <taxon>Eukaryota</taxon>
        <taxon>Fungi</taxon>
        <taxon>Dikarya</taxon>
        <taxon>Ascomycota</taxon>
        <taxon>Pezizomycotina</taxon>
        <taxon>Sordariomycetes</taxon>
        <taxon>Hypocreomycetidae</taxon>
        <taxon>Glomerellales</taxon>
        <taxon>Glomerellaceae</taxon>
        <taxon>Colletotrichum</taxon>
        <taxon>Colletotrichum spaethianum species complex</taxon>
    </lineage>
</organism>